<evidence type="ECO:0000313" key="2">
    <source>
        <dbReference type="EMBL" id="TQM61939.1"/>
    </source>
</evidence>
<reference evidence="2 3" key="1">
    <citation type="submission" date="2019-06" db="EMBL/GenBank/DDBJ databases">
        <title>Genome sequencing of plant associated microbes to promote plant fitness in Sorghum bicolor and Oryza sativa.</title>
        <authorList>
            <person name="Coleman-Derr D."/>
        </authorList>
    </citation>
    <scope>NUCLEOTIDE SEQUENCE [LARGE SCALE GENOMIC DNA]</scope>
    <source>
        <strain evidence="2 3">KV-663</strain>
    </source>
</reference>
<dbReference type="Proteomes" id="UP000316747">
    <property type="component" value="Unassembled WGS sequence"/>
</dbReference>
<evidence type="ECO:0000256" key="1">
    <source>
        <dbReference type="SAM" id="MobiDB-lite"/>
    </source>
</evidence>
<accession>A0A543HUJ6</accession>
<name>A0A543HUJ6_9MICO</name>
<organism evidence="2 3">
    <name type="scientific">Humibacillus xanthopallidus</name>
    <dbReference type="NCBI Taxonomy" id="412689"/>
    <lineage>
        <taxon>Bacteria</taxon>
        <taxon>Bacillati</taxon>
        <taxon>Actinomycetota</taxon>
        <taxon>Actinomycetes</taxon>
        <taxon>Micrococcales</taxon>
        <taxon>Intrasporangiaceae</taxon>
        <taxon>Humibacillus</taxon>
    </lineage>
</organism>
<feature type="region of interest" description="Disordered" evidence="1">
    <location>
        <begin position="54"/>
        <end position="73"/>
    </location>
</feature>
<sequence length="345" mass="35166">MSMPAVEALAEIADRLDRLVGRLTRPAAMTAYRMPPVAELLLGEPLRRLSGVLSHSERPGGVAGDGIADDDRPTVRALRSGDEARPRVNGEPAERPGWTSDTLSEHATRHTATAYGPVTAIEPSRKRSGGDVAPGIGAAQRRAAAVSGEPAPDGLGPGVVPHVRAGQPATRRGARGAPDGAALGSHQHVEPAATSGPTVARGTGGPARGVPALSRVRSTEGAAPLPAGDVDGVGIRRGVHSGGADSPDRAATVRIVHSPERAADVFQANLAASPPGQSPVRPSGAPRYRPPSLDGPGVDEPATDVAAWTAAIGDPLTAAPIDDLYAALADRLQLDVLRTYGTTEA</sequence>
<feature type="compositionally biased region" description="Low complexity" evidence="1">
    <location>
        <begin position="164"/>
        <end position="182"/>
    </location>
</feature>
<gene>
    <name evidence="2" type="ORF">FBY41_1961</name>
</gene>
<proteinExistence type="predicted"/>
<keyword evidence="3" id="KW-1185">Reference proteome</keyword>
<dbReference type="RefSeq" id="WP_141843927.1">
    <property type="nucleotide sequence ID" value="NZ_VFPM01000002.1"/>
</dbReference>
<protein>
    <submittedName>
        <fullName evidence="2">Uncharacterized protein</fullName>
    </submittedName>
</protein>
<feature type="region of interest" description="Disordered" evidence="1">
    <location>
        <begin position="270"/>
        <end position="301"/>
    </location>
</feature>
<feature type="region of interest" description="Disordered" evidence="1">
    <location>
        <begin position="79"/>
        <end position="249"/>
    </location>
</feature>
<dbReference type="AlphaFoldDB" id="A0A543HUJ6"/>
<evidence type="ECO:0000313" key="3">
    <source>
        <dbReference type="Proteomes" id="UP000316747"/>
    </source>
</evidence>
<feature type="compositionally biased region" description="Basic and acidic residues" evidence="1">
    <location>
        <begin position="79"/>
        <end position="94"/>
    </location>
</feature>
<comment type="caution">
    <text evidence="2">The sequence shown here is derived from an EMBL/GenBank/DDBJ whole genome shotgun (WGS) entry which is preliminary data.</text>
</comment>
<dbReference type="EMBL" id="VFPM01000002">
    <property type="protein sequence ID" value="TQM61939.1"/>
    <property type="molecule type" value="Genomic_DNA"/>
</dbReference>